<reference evidence="2 3" key="1">
    <citation type="submission" date="2018-02" db="EMBL/GenBank/DDBJ databases">
        <title>The genomes of Aspergillus section Nigri reveals drivers in fungal speciation.</title>
        <authorList>
            <consortium name="DOE Joint Genome Institute"/>
            <person name="Vesth T.C."/>
            <person name="Nybo J."/>
            <person name="Theobald S."/>
            <person name="Brandl J."/>
            <person name="Frisvad J.C."/>
            <person name="Nielsen K.F."/>
            <person name="Lyhne E.K."/>
            <person name="Kogle M.E."/>
            <person name="Kuo A."/>
            <person name="Riley R."/>
            <person name="Clum A."/>
            <person name="Nolan M."/>
            <person name="Lipzen A."/>
            <person name="Salamov A."/>
            <person name="Henrissat B."/>
            <person name="Wiebenga A."/>
            <person name="De vries R.P."/>
            <person name="Grigoriev I.V."/>
            <person name="Mortensen U.H."/>
            <person name="Andersen M.R."/>
            <person name="Baker S.E."/>
        </authorList>
    </citation>
    <scope>NUCLEOTIDE SEQUENCE [LARGE SCALE GENOMIC DNA]</scope>
    <source>
        <strain evidence="2 3">CBS 313.89</strain>
    </source>
</reference>
<keyword evidence="1" id="KW-0812">Transmembrane</keyword>
<evidence type="ECO:0000313" key="3">
    <source>
        <dbReference type="Proteomes" id="UP000249789"/>
    </source>
</evidence>
<dbReference type="AlphaFoldDB" id="A0A8G1RFA0"/>
<dbReference type="OrthoDB" id="10338302at2759"/>
<gene>
    <name evidence="2" type="ORF">BO72DRAFT_288045</name>
</gene>
<evidence type="ECO:0000313" key="2">
    <source>
        <dbReference type="EMBL" id="RAK72189.1"/>
    </source>
</evidence>
<dbReference type="Proteomes" id="UP000249789">
    <property type="component" value="Unassembled WGS sequence"/>
</dbReference>
<name>A0A8G1RFA0_9EURO</name>
<keyword evidence="1" id="KW-1133">Transmembrane helix</keyword>
<protein>
    <submittedName>
        <fullName evidence="2">Uncharacterized protein</fullName>
    </submittedName>
</protein>
<dbReference type="VEuPathDB" id="FungiDB:BO72DRAFT_288045"/>
<proteinExistence type="predicted"/>
<accession>A0A8G1RFA0</accession>
<evidence type="ECO:0000256" key="1">
    <source>
        <dbReference type="SAM" id="Phobius"/>
    </source>
</evidence>
<sequence length="67" mass="8091">MYLYPSMYSTAYKRGTRFIRGELKSRRVFGFCVWLMGYGSLFYCFWRIFPLQFFLWSSFEVGFFGGS</sequence>
<feature type="transmembrane region" description="Helical" evidence="1">
    <location>
        <begin position="28"/>
        <end position="49"/>
    </location>
</feature>
<keyword evidence="1" id="KW-0472">Membrane</keyword>
<keyword evidence="3" id="KW-1185">Reference proteome</keyword>
<dbReference type="GeneID" id="63857679"/>
<organism evidence="2 3">
    <name type="scientific">Aspergillus fijiensis CBS 313.89</name>
    <dbReference type="NCBI Taxonomy" id="1448319"/>
    <lineage>
        <taxon>Eukaryota</taxon>
        <taxon>Fungi</taxon>
        <taxon>Dikarya</taxon>
        <taxon>Ascomycota</taxon>
        <taxon>Pezizomycotina</taxon>
        <taxon>Eurotiomycetes</taxon>
        <taxon>Eurotiomycetidae</taxon>
        <taxon>Eurotiales</taxon>
        <taxon>Aspergillaceae</taxon>
        <taxon>Aspergillus</taxon>
    </lineage>
</organism>
<dbReference type="RefSeq" id="XP_040796201.1">
    <property type="nucleotide sequence ID" value="XM_040940346.1"/>
</dbReference>
<dbReference type="EMBL" id="KZ824700">
    <property type="protein sequence ID" value="RAK72189.1"/>
    <property type="molecule type" value="Genomic_DNA"/>
</dbReference>